<accession>A0A835GA42</accession>
<dbReference type="Gene3D" id="3.30.70.1820">
    <property type="entry name" value="L1 transposable element, RRM domain"/>
    <property type="match status" value="1"/>
</dbReference>
<gene>
    <name evidence="1" type="ORF">HW555_009940</name>
</gene>
<dbReference type="EMBL" id="JACKWZ010000232">
    <property type="protein sequence ID" value="KAF9411226.1"/>
    <property type="molecule type" value="Genomic_DNA"/>
</dbReference>
<proteinExistence type="predicted"/>
<reference evidence="1" key="1">
    <citation type="submission" date="2020-08" db="EMBL/GenBank/DDBJ databases">
        <title>Spodoptera exigua strain:BAW_Kor-Di-RS1 Genome sequencing and assembly.</title>
        <authorList>
            <person name="Kim J."/>
            <person name="Nam H.Y."/>
            <person name="Kwon M."/>
            <person name="Choi J.H."/>
            <person name="Cho S.R."/>
            <person name="Kim G.-H."/>
        </authorList>
    </citation>
    <scope>NUCLEOTIDE SEQUENCE</scope>
    <source>
        <strain evidence="1">BAW_Kor-Di-RS1</strain>
        <tissue evidence="1">Whole-body</tissue>
    </source>
</reference>
<keyword evidence="2" id="KW-1185">Reference proteome</keyword>
<name>A0A835GA42_SPOEX</name>
<dbReference type="Proteomes" id="UP000648187">
    <property type="component" value="Unassembled WGS sequence"/>
</dbReference>
<evidence type="ECO:0000313" key="2">
    <source>
        <dbReference type="Proteomes" id="UP000648187"/>
    </source>
</evidence>
<sequence length="246" mass="27552">MAEQYSILSVLNSWEERVDKKMKAVEVQIQAAGPTKDTIARVADEFRTFRELVFDMLKLLRLQIGEHSQRLDDVEARSQRKALIIQGIAEVASEDCTDVTLGICNAKLGLNLTGASIKVCHRLGQQTSTDHHRPILVRFASIADKMKVWRAKTGLRGSKIAVKEFLTKSRQSVFVKARQHFGMRACWTHDGVIHIKDPEGGRHKMTTLDELNPLMTRYPKTQGTSPAIVKRPAAPLAVESLKGTKK</sequence>
<protein>
    <submittedName>
        <fullName evidence="1">Uncharacterized protein</fullName>
    </submittedName>
</protein>
<organism evidence="1 2">
    <name type="scientific">Spodoptera exigua</name>
    <name type="common">Beet armyworm</name>
    <name type="synonym">Noctua fulgens</name>
    <dbReference type="NCBI Taxonomy" id="7107"/>
    <lineage>
        <taxon>Eukaryota</taxon>
        <taxon>Metazoa</taxon>
        <taxon>Ecdysozoa</taxon>
        <taxon>Arthropoda</taxon>
        <taxon>Hexapoda</taxon>
        <taxon>Insecta</taxon>
        <taxon>Pterygota</taxon>
        <taxon>Neoptera</taxon>
        <taxon>Endopterygota</taxon>
        <taxon>Lepidoptera</taxon>
        <taxon>Glossata</taxon>
        <taxon>Ditrysia</taxon>
        <taxon>Noctuoidea</taxon>
        <taxon>Noctuidae</taxon>
        <taxon>Amphipyrinae</taxon>
        <taxon>Spodoptera</taxon>
    </lineage>
</organism>
<dbReference type="AlphaFoldDB" id="A0A835GA42"/>
<comment type="caution">
    <text evidence="1">The sequence shown here is derived from an EMBL/GenBank/DDBJ whole genome shotgun (WGS) entry which is preliminary data.</text>
</comment>
<evidence type="ECO:0000313" key="1">
    <source>
        <dbReference type="EMBL" id="KAF9411226.1"/>
    </source>
</evidence>